<keyword evidence="1" id="KW-0805">Transcription regulation</keyword>
<keyword evidence="2" id="KW-0804">Transcription</keyword>
<feature type="compositionally biased region" description="Low complexity" evidence="3">
    <location>
        <begin position="106"/>
        <end position="118"/>
    </location>
</feature>
<gene>
    <name evidence="5" type="primary">DELLA</name>
</gene>
<feature type="domain" description="Transcriptional factor DELLA N-terminal" evidence="4">
    <location>
        <begin position="19"/>
        <end position="81"/>
    </location>
</feature>
<evidence type="ECO:0000256" key="2">
    <source>
        <dbReference type="ARBA" id="ARBA00023163"/>
    </source>
</evidence>
<sequence length="574" mass="63058">MVDEGQLHNRNCNEYTSIVHSSDHQLAMAQRLEQLETVLTAAAAQEASIAHSSSDGSMALNSSDRRVWCWIEGMIEELTAANNVPAQRSSPFTADSPYNNTTVEGSSTSLDSSLDTDSPSQVPPLHYQEALLDNGFSSTGLPCATTSYPAYSKSCSMLLHQQSTDFSSETPVLPMMESRNHQRPQVNEDEQEDNGVQLVHSLLACAEAVQHGDLVRAEETVRHIQLLASPPGPMGKVAAHFIEALTRRIYGGTSSSQDSSSCSVVVGYESDNYLSELLHFQYYETCPYLKFAHFTSNQAILEAFEGEKRVHVIDFNLMHGLQRPALIQALALRPGGPPSLHLTGIGPPQAGGNNGLQEIGMKLAQLATSVNIEFDFRGVVALKLNEVKPWMLQVLPGEVVAVNSVLQLHQPLNSDEGPVLAIDEVLHSILGLKPKIVTVVEHEANHNVFGFLDRFTEALHYYSTTFDSLEACNLQPQSSEQLLAEMYLGQEICNIIACEGVARVERHENLEQWRQRIAKAGFRPLQLGSTALKQAKLLLSLFPGDGYRVEENNGCLTLGWHTRPLIAFSAWQCA</sequence>
<proteinExistence type="predicted"/>
<dbReference type="PROSITE" id="PS50985">
    <property type="entry name" value="GRAS"/>
    <property type="match status" value="1"/>
</dbReference>
<feature type="region of interest" description="Disordered" evidence="3">
    <location>
        <begin position="86"/>
        <end position="123"/>
    </location>
</feature>
<evidence type="ECO:0000256" key="1">
    <source>
        <dbReference type="ARBA" id="ARBA00023015"/>
    </source>
</evidence>
<protein>
    <submittedName>
        <fullName evidence="5">DELLA protein</fullName>
    </submittedName>
</protein>
<evidence type="ECO:0000259" key="4">
    <source>
        <dbReference type="Pfam" id="PF12041"/>
    </source>
</evidence>
<dbReference type="InterPro" id="IPR005202">
    <property type="entry name" value="TF_GRAS"/>
</dbReference>
<evidence type="ECO:0000313" key="5">
    <source>
        <dbReference type="EMBL" id="ABU63411.1"/>
    </source>
</evidence>
<dbReference type="EMBL" id="EF646470">
    <property type="protein sequence ID" value="ABU63411.1"/>
    <property type="molecule type" value="Genomic_DNA"/>
</dbReference>
<dbReference type="PANTHER" id="PTHR31636">
    <property type="entry name" value="OSJNBA0084A10.13 PROTEIN-RELATED"/>
    <property type="match status" value="1"/>
</dbReference>
<dbReference type="InterPro" id="IPR021914">
    <property type="entry name" value="TF_DELLA_N"/>
</dbReference>
<dbReference type="Pfam" id="PF12041">
    <property type="entry name" value="DELLA"/>
    <property type="match status" value="1"/>
</dbReference>
<feature type="compositionally biased region" description="Polar residues" evidence="3">
    <location>
        <begin position="86"/>
        <end position="105"/>
    </location>
</feature>
<evidence type="ECO:0000256" key="3">
    <source>
        <dbReference type="SAM" id="MobiDB-lite"/>
    </source>
</evidence>
<dbReference type="Pfam" id="PF03514">
    <property type="entry name" value="GRAS"/>
    <property type="match status" value="1"/>
</dbReference>
<organism evidence="5">
    <name type="scientific">Sphagnum palustre</name>
    <name type="common">Blunt-leaved bog-moss</name>
    <name type="synonym">Sphagnum cymbifolium</name>
    <dbReference type="NCBI Taxonomy" id="13805"/>
    <lineage>
        <taxon>Eukaryota</taxon>
        <taxon>Viridiplantae</taxon>
        <taxon>Streptophyta</taxon>
        <taxon>Embryophyta</taxon>
        <taxon>Bryophyta</taxon>
        <taxon>Sphagnophytina</taxon>
        <taxon>Sphagnopsida</taxon>
        <taxon>Sphagnales</taxon>
        <taxon>Sphagnaceae</taxon>
        <taxon>Sphagnum</taxon>
    </lineage>
</organism>
<reference evidence="5" key="1">
    <citation type="journal article" date="2007" name="Curr. Biol.">
        <title>Step-by-step acquisition of the gibberellin-DELLA growth-regulatory mechanism during land-plant evolution.</title>
        <authorList>
            <person name="Yasumura Y."/>
            <person name="Crumpton-Taylor M."/>
            <person name="Fuentes S."/>
            <person name="Harberd N.P."/>
        </authorList>
    </citation>
    <scope>NUCLEOTIDE SEQUENCE</scope>
</reference>
<dbReference type="AlphaFoldDB" id="A7U4T4"/>
<accession>A7U4T4</accession>
<name>A7U4T4_SPHPA</name>